<reference evidence="2 3" key="1">
    <citation type="submission" date="2019-08" db="EMBL/GenBank/DDBJ databases">
        <title>Deep-cultivation of Planctomycetes and their phenomic and genomic characterization uncovers novel biology.</title>
        <authorList>
            <person name="Wiegand S."/>
            <person name="Jogler M."/>
            <person name="Boedeker C."/>
            <person name="Pinto D."/>
            <person name="Vollmers J."/>
            <person name="Rivas-Marin E."/>
            <person name="Kohn T."/>
            <person name="Peeters S.H."/>
            <person name="Heuer A."/>
            <person name="Rast P."/>
            <person name="Oberbeckmann S."/>
            <person name="Bunk B."/>
            <person name="Jeske O."/>
            <person name="Meyerdierks A."/>
            <person name="Storesund J.E."/>
            <person name="Kallscheuer N."/>
            <person name="Luecker S."/>
            <person name="Lage O.M."/>
            <person name="Pohl T."/>
            <person name="Merkel B.J."/>
            <person name="Hornburger P."/>
            <person name="Mueller R.-W."/>
            <person name="Bruemmer F."/>
            <person name="Labrenz M."/>
            <person name="Spormann A.M."/>
            <person name="Op den Camp H."/>
            <person name="Overmann J."/>
            <person name="Amann R."/>
            <person name="Jetten M.S.M."/>
            <person name="Mascher T."/>
            <person name="Medema M.H."/>
            <person name="Devos D.P."/>
            <person name="Kaster A.-K."/>
            <person name="Ovreas L."/>
            <person name="Rohde M."/>
            <person name="Galperin M.Y."/>
            <person name="Jogler C."/>
        </authorList>
    </citation>
    <scope>NUCLEOTIDE SEQUENCE [LARGE SCALE GENOMIC DNA]</scope>
    <source>
        <strain evidence="2 3">OJF2</strain>
    </source>
</reference>
<evidence type="ECO:0000313" key="2">
    <source>
        <dbReference type="EMBL" id="QEH37870.1"/>
    </source>
</evidence>
<keyword evidence="3" id="KW-1185">Reference proteome</keyword>
<accession>A0A5B9WDB7</accession>
<feature type="transmembrane region" description="Helical" evidence="1">
    <location>
        <begin position="12"/>
        <end position="30"/>
    </location>
</feature>
<dbReference type="AlphaFoldDB" id="A0A5B9WDB7"/>
<evidence type="ECO:0000256" key="1">
    <source>
        <dbReference type="SAM" id="Phobius"/>
    </source>
</evidence>
<dbReference type="OrthoDB" id="276453at2"/>
<keyword evidence="1" id="KW-0812">Transmembrane</keyword>
<dbReference type="EMBL" id="CP042997">
    <property type="protein sequence ID" value="QEH37870.1"/>
    <property type="molecule type" value="Genomic_DNA"/>
</dbReference>
<dbReference type="RefSeq" id="WP_148597375.1">
    <property type="nucleotide sequence ID" value="NZ_CP042997.1"/>
</dbReference>
<dbReference type="Proteomes" id="UP000324233">
    <property type="component" value="Chromosome"/>
</dbReference>
<organism evidence="2 3">
    <name type="scientific">Aquisphaera giovannonii</name>
    <dbReference type="NCBI Taxonomy" id="406548"/>
    <lineage>
        <taxon>Bacteria</taxon>
        <taxon>Pseudomonadati</taxon>
        <taxon>Planctomycetota</taxon>
        <taxon>Planctomycetia</taxon>
        <taxon>Isosphaerales</taxon>
        <taxon>Isosphaeraceae</taxon>
        <taxon>Aquisphaera</taxon>
    </lineage>
</organism>
<keyword evidence="1" id="KW-1133">Transmembrane helix</keyword>
<dbReference type="KEGG" id="agv:OJF2_64620"/>
<proteinExistence type="predicted"/>
<sequence length="148" mass="15855">MVNRFGGGMIRYGLPGMVMGVILSWAAGMHGPMAEAQTGRGADGPARGMESSRGLPQAMTARGANGEAGGTIAMVTSPPGSYQWLYLVDTRMHALAVYRLDPSNPKGALKLEAARQYQWDLKLEHYNNQAPEPAAIESMVKALTQPPR</sequence>
<gene>
    <name evidence="2" type="ORF">OJF2_64620</name>
</gene>
<name>A0A5B9WDB7_9BACT</name>
<evidence type="ECO:0000313" key="3">
    <source>
        <dbReference type="Proteomes" id="UP000324233"/>
    </source>
</evidence>
<keyword evidence="1" id="KW-0472">Membrane</keyword>
<protein>
    <submittedName>
        <fullName evidence="2">Uncharacterized protein</fullName>
    </submittedName>
</protein>